<evidence type="ECO:0000313" key="3">
    <source>
        <dbReference type="Proteomes" id="UP001295684"/>
    </source>
</evidence>
<feature type="region of interest" description="Disordered" evidence="1">
    <location>
        <begin position="73"/>
        <end position="109"/>
    </location>
</feature>
<sequence>MDYDKHTKVFQKYQYYSSLRNVNNKSCKKPTLLINRVKIQESRLQVNPQLLNIFHPKSTTPLCGVSSATVRTRPALTKPTPCSKNQQPDYQSNEEPRHSVPTHKKNDCDHYTNYVKSRIKRSPQKFSKQADYLVTPSSPHWSKAWPGLMKTTPSPMIHKERIKTARGRGHRQNDPLGCPTFRITRKKQLTKSLNCSPRPLKNNHSFKVTKRPKSPKKITPSKAYPSLQHPKGFFQNIHLQKLFNSPRCS</sequence>
<comment type="caution">
    <text evidence="2">The sequence shown here is derived from an EMBL/GenBank/DDBJ whole genome shotgun (WGS) entry which is preliminary data.</text>
</comment>
<feature type="compositionally biased region" description="Basic residues" evidence="1">
    <location>
        <begin position="207"/>
        <end position="216"/>
    </location>
</feature>
<protein>
    <submittedName>
        <fullName evidence="2">Uncharacterized protein</fullName>
    </submittedName>
</protein>
<feature type="compositionally biased region" description="Basic and acidic residues" evidence="1">
    <location>
        <begin position="94"/>
        <end position="109"/>
    </location>
</feature>
<organism evidence="2 3">
    <name type="scientific">Euplotes crassus</name>
    <dbReference type="NCBI Taxonomy" id="5936"/>
    <lineage>
        <taxon>Eukaryota</taxon>
        <taxon>Sar</taxon>
        <taxon>Alveolata</taxon>
        <taxon>Ciliophora</taxon>
        <taxon>Intramacronucleata</taxon>
        <taxon>Spirotrichea</taxon>
        <taxon>Hypotrichia</taxon>
        <taxon>Euplotida</taxon>
        <taxon>Euplotidae</taxon>
        <taxon>Moneuplotes</taxon>
    </lineage>
</organism>
<keyword evidence="3" id="KW-1185">Reference proteome</keyword>
<evidence type="ECO:0000313" key="2">
    <source>
        <dbReference type="EMBL" id="CAI2368764.1"/>
    </source>
</evidence>
<dbReference type="AlphaFoldDB" id="A0AAD1UP96"/>
<evidence type="ECO:0000256" key="1">
    <source>
        <dbReference type="SAM" id="MobiDB-lite"/>
    </source>
</evidence>
<gene>
    <name evidence="2" type="ORF">ECRASSUSDP1_LOCUS10060</name>
</gene>
<feature type="compositionally biased region" description="Polar residues" evidence="1">
    <location>
        <begin position="80"/>
        <end position="93"/>
    </location>
</feature>
<name>A0AAD1UP96_EUPCR</name>
<accession>A0AAD1UP96</accession>
<feature type="region of interest" description="Disordered" evidence="1">
    <location>
        <begin position="197"/>
        <end position="227"/>
    </location>
</feature>
<reference evidence="2" key="1">
    <citation type="submission" date="2023-07" db="EMBL/GenBank/DDBJ databases">
        <authorList>
            <consortium name="AG Swart"/>
            <person name="Singh M."/>
            <person name="Singh A."/>
            <person name="Seah K."/>
            <person name="Emmerich C."/>
        </authorList>
    </citation>
    <scope>NUCLEOTIDE SEQUENCE</scope>
    <source>
        <strain evidence="2">DP1</strain>
    </source>
</reference>
<dbReference type="Proteomes" id="UP001295684">
    <property type="component" value="Unassembled WGS sequence"/>
</dbReference>
<proteinExistence type="predicted"/>
<dbReference type="EMBL" id="CAMPGE010009906">
    <property type="protein sequence ID" value="CAI2368764.1"/>
    <property type="molecule type" value="Genomic_DNA"/>
</dbReference>